<organism evidence="5 6">
    <name type="scientific">Pseudokineococcus basanitobsidens</name>
    <dbReference type="NCBI Taxonomy" id="1926649"/>
    <lineage>
        <taxon>Bacteria</taxon>
        <taxon>Bacillati</taxon>
        <taxon>Actinomycetota</taxon>
        <taxon>Actinomycetes</taxon>
        <taxon>Kineosporiales</taxon>
        <taxon>Kineosporiaceae</taxon>
        <taxon>Pseudokineococcus</taxon>
    </lineage>
</organism>
<dbReference type="SUPFAM" id="SSF51261">
    <property type="entry name" value="Duplicated hybrid motif"/>
    <property type="match status" value="1"/>
</dbReference>
<protein>
    <submittedName>
        <fullName evidence="5">Peptidoglycan DD-metalloendopeptidase family protein</fullName>
    </submittedName>
</protein>
<feature type="compositionally biased region" description="Low complexity" evidence="2">
    <location>
        <begin position="28"/>
        <end position="49"/>
    </location>
</feature>
<dbReference type="CDD" id="cd12797">
    <property type="entry name" value="M23_peptidase"/>
    <property type="match status" value="1"/>
</dbReference>
<comment type="caution">
    <text evidence="5">The sequence shown here is derived from an EMBL/GenBank/DDBJ whole genome shotgun (WGS) entry which is preliminary data.</text>
</comment>
<evidence type="ECO:0000256" key="2">
    <source>
        <dbReference type="SAM" id="MobiDB-lite"/>
    </source>
</evidence>
<feature type="chain" id="PRO_5045964194" evidence="3">
    <location>
        <begin position="33"/>
        <end position="223"/>
    </location>
</feature>
<evidence type="ECO:0000256" key="3">
    <source>
        <dbReference type="SAM" id="SignalP"/>
    </source>
</evidence>
<evidence type="ECO:0000256" key="1">
    <source>
        <dbReference type="ARBA" id="ARBA00022729"/>
    </source>
</evidence>
<feature type="signal peptide" evidence="3">
    <location>
        <begin position="1"/>
        <end position="32"/>
    </location>
</feature>
<keyword evidence="6" id="KW-1185">Reference proteome</keyword>
<dbReference type="EMBL" id="JBBIAA010000007">
    <property type="protein sequence ID" value="MEJ5945345.1"/>
    <property type="molecule type" value="Genomic_DNA"/>
</dbReference>
<name>A0ABU8RJW0_9ACTN</name>
<feature type="compositionally biased region" description="Pro residues" evidence="2">
    <location>
        <begin position="50"/>
        <end position="72"/>
    </location>
</feature>
<evidence type="ECO:0000313" key="6">
    <source>
        <dbReference type="Proteomes" id="UP001387100"/>
    </source>
</evidence>
<gene>
    <name evidence="5" type="ORF">WDZ17_08565</name>
</gene>
<feature type="region of interest" description="Disordered" evidence="2">
    <location>
        <begin position="28"/>
        <end position="76"/>
    </location>
</feature>
<dbReference type="Pfam" id="PF01551">
    <property type="entry name" value="Peptidase_M23"/>
    <property type="match status" value="1"/>
</dbReference>
<dbReference type="RefSeq" id="WP_339574730.1">
    <property type="nucleotide sequence ID" value="NZ_JBBIAA010000007.1"/>
</dbReference>
<feature type="domain" description="M23ase beta-sheet core" evidence="4">
    <location>
        <begin position="105"/>
        <end position="193"/>
    </location>
</feature>
<dbReference type="Gene3D" id="2.70.70.10">
    <property type="entry name" value="Glucose Permease (Domain IIA)"/>
    <property type="match status" value="1"/>
</dbReference>
<sequence length="223" mass="22381">MTRARTAPRTVRLPAVVALLLLGAASSPSATAVPDAGGGTPTTTGWSAPAAPPAPGGSTPPAPPAPAAPPAPQDVGTAARWSWPLAGRPAVVRPFTAPAQRWSPGHRGVDLASVPGAPVRSPADGRVVLSRRVVDRAVVVVEHAAGLRTTLEPVADAPAVGTPVARGAVVGRLSAQGAHCPGCLHWGVRRGEGRSAPYLDPLSLLAPPSPPVLLPLPPRLRAG</sequence>
<evidence type="ECO:0000259" key="4">
    <source>
        <dbReference type="Pfam" id="PF01551"/>
    </source>
</evidence>
<dbReference type="InterPro" id="IPR050570">
    <property type="entry name" value="Cell_wall_metabolism_enzyme"/>
</dbReference>
<dbReference type="Proteomes" id="UP001387100">
    <property type="component" value="Unassembled WGS sequence"/>
</dbReference>
<dbReference type="InterPro" id="IPR016047">
    <property type="entry name" value="M23ase_b-sheet_dom"/>
</dbReference>
<accession>A0ABU8RJW0</accession>
<evidence type="ECO:0000313" key="5">
    <source>
        <dbReference type="EMBL" id="MEJ5945345.1"/>
    </source>
</evidence>
<proteinExistence type="predicted"/>
<dbReference type="PANTHER" id="PTHR21666">
    <property type="entry name" value="PEPTIDASE-RELATED"/>
    <property type="match status" value="1"/>
</dbReference>
<dbReference type="InterPro" id="IPR011055">
    <property type="entry name" value="Dup_hybrid_motif"/>
</dbReference>
<dbReference type="PANTHER" id="PTHR21666:SF289">
    <property type="entry name" value="L-ALA--D-GLU ENDOPEPTIDASE"/>
    <property type="match status" value="1"/>
</dbReference>
<reference evidence="5 6" key="1">
    <citation type="journal article" date="2017" name="Int. J. Syst. Evol. Microbiol.">
        <title>Pseudokineococcus basanitobsidens sp. nov., isolated from volcanic rock.</title>
        <authorList>
            <person name="Lee D.W."/>
            <person name="Park M.Y."/>
            <person name="Kim J.J."/>
            <person name="Kim B.S."/>
        </authorList>
    </citation>
    <scope>NUCLEOTIDE SEQUENCE [LARGE SCALE GENOMIC DNA]</scope>
    <source>
        <strain evidence="5 6">DSM 103726</strain>
    </source>
</reference>
<keyword evidence="1 3" id="KW-0732">Signal</keyword>